<dbReference type="Pfam" id="PF13524">
    <property type="entry name" value="Glyco_trans_1_2"/>
    <property type="match status" value="1"/>
</dbReference>
<proteinExistence type="predicted"/>
<dbReference type="InterPro" id="IPR055259">
    <property type="entry name" value="YkvP/CgeB_Glyco_trans-like"/>
</dbReference>
<evidence type="ECO:0000259" key="1">
    <source>
        <dbReference type="Pfam" id="PF13524"/>
    </source>
</evidence>
<organism evidence="2 3">
    <name type="scientific">Ruminobacter amylophilus</name>
    <dbReference type="NCBI Taxonomy" id="867"/>
    <lineage>
        <taxon>Bacteria</taxon>
        <taxon>Pseudomonadati</taxon>
        <taxon>Pseudomonadota</taxon>
        <taxon>Gammaproteobacteria</taxon>
        <taxon>Aeromonadales</taxon>
        <taxon>Succinivibrionaceae</taxon>
        <taxon>Ruminobacter</taxon>
    </lineage>
</organism>
<keyword evidence="2" id="KW-0808">Transferase</keyword>
<dbReference type="OrthoDB" id="8756565at2"/>
<dbReference type="EMBL" id="FOXF01000019">
    <property type="protein sequence ID" value="SFP38116.1"/>
    <property type="molecule type" value="Genomic_DNA"/>
</dbReference>
<keyword evidence="3" id="KW-1185">Reference proteome</keyword>
<dbReference type="Proteomes" id="UP000243745">
    <property type="component" value="Unassembled WGS sequence"/>
</dbReference>
<dbReference type="AlphaFoldDB" id="A0A662ZH81"/>
<evidence type="ECO:0000313" key="2">
    <source>
        <dbReference type="EMBL" id="SFP38116.1"/>
    </source>
</evidence>
<gene>
    <name evidence="2" type="ORF">SAMN02910344_01235</name>
</gene>
<accession>A0A662ZH81</accession>
<name>A0A662ZH81_9GAMM</name>
<reference evidence="2 3" key="1">
    <citation type="submission" date="2016-10" db="EMBL/GenBank/DDBJ databases">
        <authorList>
            <person name="Varghese N."/>
            <person name="Submissions S."/>
        </authorList>
    </citation>
    <scope>NUCLEOTIDE SEQUENCE [LARGE SCALE GENOMIC DNA]</scope>
    <source>
        <strain evidence="2 3">DSM 1361</strain>
    </source>
</reference>
<evidence type="ECO:0000313" key="3">
    <source>
        <dbReference type="Proteomes" id="UP000243745"/>
    </source>
</evidence>
<dbReference type="Gene3D" id="3.40.50.2000">
    <property type="entry name" value="Glycogen Phosphorylase B"/>
    <property type="match status" value="1"/>
</dbReference>
<protein>
    <submittedName>
        <fullName evidence="2">Glycosyl transferases group 1</fullName>
    </submittedName>
</protein>
<feature type="domain" description="Spore protein YkvP/CgeB glycosyl transferase-like" evidence="1">
    <location>
        <begin position="223"/>
        <end position="362"/>
    </location>
</feature>
<sequence length="368" mass="42741">MLGKIVRLTRSVMYDYPVIHEDVTGDGRFGKLKIALLTDYLTAVNLSMECRIRNLTPTNFREVLTEWKPDLVFVESAFHGYQWKWSYRLVKHSVLFGSNDLSEFSALIRLANELHIPTVFWNKDDGAYFEPFIEVAKKCDFIYTTDKNCVPKYQERVAQISPSGKCDRHVSVMQIAYQPRIHNFTGFNFKKNRMCFVGSYYRKILNSRRMFLDAVFDVCNRKSLMLDAYDRNSTRLSGYFEFRFPKSEFINVYPSLSNPQTAEIYKEYNVCLNVNSVTDSETMYSRRLIEILACGGIMVTNSSKAVESHFKDFCTAVSSPDELMDILPAMVAEPSKQNMEKAEAGSIYVKNNHSWERRLEQMSEDIKF</sequence>
<dbReference type="RefSeq" id="WP_093141964.1">
    <property type="nucleotide sequence ID" value="NZ_FOXF01000019.1"/>
</dbReference>
<dbReference type="GO" id="GO:0016740">
    <property type="term" value="F:transferase activity"/>
    <property type="evidence" value="ECO:0007669"/>
    <property type="project" value="UniProtKB-KW"/>
</dbReference>